<evidence type="ECO:0000313" key="4">
    <source>
        <dbReference type="EMBL" id="KAK5046920.1"/>
    </source>
</evidence>
<proteinExistence type="predicted"/>
<evidence type="ECO:0000313" key="5">
    <source>
        <dbReference type="Proteomes" id="UP001358417"/>
    </source>
</evidence>
<feature type="compositionally biased region" description="Low complexity" evidence="1">
    <location>
        <begin position="127"/>
        <end position="141"/>
    </location>
</feature>
<sequence length="448" mass="51087">MADSPQLGSTPKLATQDRATVKKWAMPNPPTQSFNIGDDVGMKDENGKLVYGVVSDVHSKNDEFFYDLEIRGHTKKDVPQKQLRLRQRKANVEKALPTFIGNHRDESYQTNDPEGGTDPAAIPASPTTISSESTVSGGSRSPLGSQNLSKTCGKLISTQSNGDREIHENTRSKAPIVKEIHNTPQGYPRLAAFLDSDENFMVYRHFGYLQSRLLVEKQNDLHLLEIELEELDCSDEAEDPRRLQTRRDYDAEHMRERVQLLKRIERKWLEYSNLLAAAQKLTKFNKPTEGEYVSVRNWIEGQNGVLDEDAEFVYQKEDLITLRPGREYAWLDAGVERFLRSFDCRFIRWLFQSGETRRKTDGSGHEVYFTRNRIEQFVLLIITFIILVLLVVPIYVLYQLSDENEDDANSGRDFQCIGVLLVSTFAFSACISLFTKARRHEILAASAA</sequence>
<organism evidence="4 5">
    <name type="scientific">Exophiala bonariae</name>
    <dbReference type="NCBI Taxonomy" id="1690606"/>
    <lineage>
        <taxon>Eukaryota</taxon>
        <taxon>Fungi</taxon>
        <taxon>Dikarya</taxon>
        <taxon>Ascomycota</taxon>
        <taxon>Pezizomycotina</taxon>
        <taxon>Eurotiomycetes</taxon>
        <taxon>Chaetothyriomycetidae</taxon>
        <taxon>Chaetothyriales</taxon>
        <taxon>Herpotrichiellaceae</taxon>
        <taxon>Exophiala</taxon>
    </lineage>
</organism>
<keyword evidence="2" id="KW-1133">Transmembrane helix</keyword>
<dbReference type="GeneID" id="89975440"/>
<dbReference type="InterPro" id="IPR046529">
    <property type="entry name" value="DUF6594"/>
</dbReference>
<evidence type="ECO:0000259" key="3">
    <source>
        <dbReference type="Pfam" id="PF20237"/>
    </source>
</evidence>
<feature type="region of interest" description="Disordered" evidence="1">
    <location>
        <begin position="101"/>
        <end position="149"/>
    </location>
</feature>
<dbReference type="EMBL" id="JAVRRD010000028">
    <property type="protein sequence ID" value="KAK5046920.1"/>
    <property type="molecule type" value="Genomic_DNA"/>
</dbReference>
<name>A0AAV9MZ15_9EURO</name>
<feature type="transmembrane region" description="Helical" evidence="2">
    <location>
        <begin position="377"/>
        <end position="397"/>
    </location>
</feature>
<feature type="domain" description="DUF6594" evidence="3">
    <location>
        <begin position="187"/>
        <end position="448"/>
    </location>
</feature>
<gene>
    <name evidence="4" type="ORF">LTR84_007274</name>
</gene>
<accession>A0AAV9MZ15</accession>
<evidence type="ECO:0000256" key="1">
    <source>
        <dbReference type="SAM" id="MobiDB-lite"/>
    </source>
</evidence>
<reference evidence="4 5" key="1">
    <citation type="submission" date="2023-08" db="EMBL/GenBank/DDBJ databases">
        <title>Black Yeasts Isolated from many extreme environments.</title>
        <authorList>
            <person name="Coleine C."/>
            <person name="Stajich J.E."/>
            <person name="Selbmann L."/>
        </authorList>
    </citation>
    <scope>NUCLEOTIDE SEQUENCE [LARGE SCALE GENOMIC DNA]</scope>
    <source>
        <strain evidence="4 5">CCFEE 5792</strain>
    </source>
</reference>
<evidence type="ECO:0000256" key="2">
    <source>
        <dbReference type="SAM" id="Phobius"/>
    </source>
</evidence>
<keyword evidence="2" id="KW-0812">Transmembrane</keyword>
<dbReference type="Proteomes" id="UP001358417">
    <property type="component" value="Unassembled WGS sequence"/>
</dbReference>
<protein>
    <recommendedName>
        <fullName evidence="3">DUF6594 domain-containing protein</fullName>
    </recommendedName>
</protein>
<dbReference type="Pfam" id="PF20237">
    <property type="entry name" value="DUF6594"/>
    <property type="match status" value="1"/>
</dbReference>
<feature type="region of interest" description="Disordered" evidence="1">
    <location>
        <begin position="1"/>
        <end position="39"/>
    </location>
</feature>
<feature type="transmembrane region" description="Helical" evidence="2">
    <location>
        <begin position="417"/>
        <end position="435"/>
    </location>
</feature>
<comment type="caution">
    <text evidence="4">The sequence shown here is derived from an EMBL/GenBank/DDBJ whole genome shotgun (WGS) entry which is preliminary data.</text>
</comment>
<dbReference type="PANTHER" id="PTHR34502:SF3">
    <property type="entry name" value="DUF6594 DOMAIN-CONTAINING PROTEIN"/>
    <property type="match status" value="1"/>
</dbReference>
<dbReference type="RefSeq" id="XP_064702493.1">
    <property type="nucleotide sequence ID" value="XM_064850827.1"/>
</dbReference>
<feature type="compositionally biased region" description="Polar residues" evidence="1">
    <location>
        <begin position="1"/>
        <end position="13"/>
    </location>
</feature>
<dbReference type="AlphaFoldDB" id="A0AAV9MZ15"/>
<dbReference type="PANTHER" id="PTHR34502">
    <property type="entry name" value="DUF6594 DOMAIN-CONTAINING PROTEIN-RELATED"/>
    <property type="match status" value="1"/>
</dbReference>
<keyword evidence="2" id="KW-0472">Membrane</keyword>
<keyword evidence="5" id="KW-1185">Reference proteome</keyword>